<dbReference type="OMA" id="ECNDHET"/>
<organism evidence="2 3">
    <name type="scientific">Cimex lectularius</name>
    <name type="common">Bed bug</name>
    <name type="synonym">Acanthia lectularia</name>
    <dbReference type="NCBI Taxonomy" id="79782"/>
    <lineage>
        <taxon>Eukaryota</taxon>
        <taxon>Metazoa</taxon>
        <taxon>Ecdysozoa</taxon>
        <taxon>Arthropoda</taxon>
        <taxon>Hexapoda</taxon>
        <taxon>Insecta</taxon>
        <taxon>Pterygota</taxon>
        <taxon>Neoptera</taxon>
        <taxon>Paraneoptera</taxon>
        <taxon>Hemiptera</taxon>
        <taxon>Heteroptera</taxon>
        <taxon>Panheteroptera</taxon>
        <taxon>Cimicomorpha</taxon>
        <taxon>Cimicidae</taxon>
        <taxon>Cimex</taxon>
    </lineage>
</organism>
<name>A0A8I6TCZ2_CIMLE</name>
<dbReference type="RefSeq" id="XP_014240440.1">
    <property type="nucleotide sequence ID" value="XM_014384954.2"/>
</dbReference>
<keyword evidence="1" id="KW-0472">Membrane</keyword>
<dbReference type="OrthoDB" id="6589463at2759"/>
<evidence type="ECO:0000256" key="1">
    <source>
        <dbReference type="SAM" id="Phobius"/>
    </source>
</evidence>
<keyword evidence="1" id="KW-0812">Transmembrane</keyword>
<dbReference type="GeneID" id="106661502"/>
<feature type="transmembrane region" description="Helical" evidence="1">
    <location>
        <begin position="12"/>
        <end position="29"/>
    </location>
</feature>
<dbReference type="KEGG" id="clec:106661502"/>
<evidence type="ECO:0000313" key="3">
    <source>
        <dbReference type="Proteomes" id="UP000494040"/>
    </source>
</evidence>
<dbReference type="EnsemblMetazoa" id="XM_014384956.1">
    <property type="protein sequence ID" value="XP_014240442.1"/>
    <property type="gene ID" value="LOC106661502"/>
</dbReference>
<dbReference type="Proteomes" id="UP000494040">
    <property type="component" value="Unassembled WGS sequence"/>
</dbReference>
<dbReference type="AlphaFoldDB" id="A0A8I6TCZ2"/>
<dbReference type="EnsemblMetazoa" id="XM_014384954.2">
    <property type="protein sequence ID" value="XP_014240440.1"/>
    <property type="gene ID" value="LOC106661502"/>
</dbReference>
<protein>
    <submittedName>
        <fullName evidence="2">Uncharacterized protein</fullName>
    </submittedName>
</protein>
<dbReference type="RefSeq" id="XP_014240442.1">
    <property type="nucleotide sequence ID" value="XM_014384956.1"/>
</dbReference>
<keyword evidence="1" id="KW-1133">Transmembrane helix</keyword>
<feature type="transmembrane region" description="Helical" evidence="1">
    <location>
        <begin position="99"/>
        <end position="119"/>
    </location>
</feature>
<keyword evidence="3" id="KW-1185">Reference proteome</keyword>
<evidence type="ECO:0000313" key="2">
    <source>
        <dbReference type="EnsemblMetazoa" id="XP_014240440.1"/>
    </source>
</evidence>
<reference evidence="2" key="1">
    <citation type="submission" date="2022-01" db="UniProtKB">
        <authorList>
            <consortium name="EnsemblMetazoa"/>
        </authorList>
    </citation>
    <scope>IDENTIFICATION</scope>
</reference>
<proteinExistence type="predicted"/>
<accession>A0A8I6TCZ2</accession>
<sequence>MKLQPDINRIVFFYYWAILFNLLQNAYAGDKCSISVIKPCRNDNESCYQIDKSSNEGICKCMKNFTYVNNACVPHNEATTVLPQEVVSKLNYSSEGISGTLWVLIPCLSLAAMGVLVLLGKRYRVTERLYALRVRRYNTVFVSSANVDDDAPIT</sequence>